<keyword evidence="3" id="KW-1185">Reference proteome</keyword>
<organism evidence="2 3">
    <name type="scientific">Solea senegalensis</name>
    <name type="common">Senegalese sole</name>
    <dbReference type="NCBI Taxonomy" id="28829"/>
    <lineage>
        <taxon>Eukaryota</taxon>
        <taxon>Metazoa</taxon>
        <taxon>Chordata</taxon>
        <taxon>Craniata</taxon>
        <taxon>Vertebrata</taxon>
        <taxon>Euteleostomi</taxon>
        <taxon>Actinopterygii</taxon>
        <taxon>Neopterygii</taxon>
        <taxon>Teleostei</taxon>
        <taxon>Neoteleostei</taxon>
        <taxon>Acanthomorphata</taxon>
        <taxon>Carangaria</taxon>
        <taxon>Pleuronectiformes</taxon>
        <taxon>Pleuronectoidei</taxon>
        <taxon>Soleidae</taxon>
        <taxon>Solea</taxon>
    </lineage>
</organism>
<dbReference type="Proteomes" id="UP000693946">
    <property type="component" value="Linkage Group LG19"/>
</dbReference>
<feature type="region of interest" description="Disordered" evidence="1">
    <location>
        <begin position="68"/>
        <end position="88"/>
    </location>
</feature>
<comment type="caution">
    <text evidence="2">The sequence shown here is derived from an EMBL/GenBank/DDBJ whole genome shotgun (WGS) entry which is preliminary data.</text>
</comment>
<protein>
    <submittedName>
        <fullName evidence="2">Uncharacterized protein</fullName>
    </submittedName>
</protein>
<evidence type="ECO:0000313" key="2">
    <source>
        <dbReference type="EMBL" id="KAG7505954.1"/>
    </source>
</evidence>
<evidence type="ECO:0000313" key="3">
    <source>
        <dbReference type="Proteomes" id="UP000693946"/>
    </source>
</evidence>
<accession>A0AAV6RN72</accession>
<proteinExistence type="predicted"/>
<evidence type="ECO:0000256" key="1">
    <source>
        <dbReference type="SAM" id="MobiDB-lite"/>
    </source>
</evidence>
<gene>
    <name evidence="2" type="ORF">JOB18_043874</name>
</gene>
<name>A0AAV6RN72_SOLSE</name>
<sequence>MVKTVCVKFERKPPIHAITEDTEYDIQPSEDEWSDLACSKRLRLSKNPSILSCNCETKLAKKLCFGQTRSTDTPSDRETDRVQLASHGSSKLNRCARDFDLGCL</sequence>
<reference evidence="2 3" key="1">
    <citation type="journal article" date="2021" name="Sci. Rep.">
        <title>Chromosome anchoring in Senegalese sole (Solea senegalensis) reveals sex-associated markers and genome rearrangements in flatfish.</title>
        <authorList>
            <person name="Guerrero-Cozar I."/>
            <person name="Gomez-Garrido J."/>
            <person name="Berbel C."/>
            <person name="Martinez-Blanch J.F."/>
            <person name="Alioto T."/>
            <person name="Claros M.G."/>
            <person name="Gagnaire P.A."/>
            <person name="Manchado M."/>
        </authorList>
    </citation>
    <scope>NUCLEOTIDE SEQUENCE [LARGE SCALE GENOMIC DNA]</scope>
    <source>
        <strain evidence="2">Sse05_10M</strain>
    </source>
</reference>
<dbReference type="EMBL" id="JAGKHQ010000011">
    <property type="protein sequence ID" value="KAG7505954.1"/>
    <property type="molecule type" value="Genomic_DNA"/>
</dbReference>
<dbReference type="AlphaFoldDB" id="A0AAV6RN72"/>